<evidence type="ECO:0000259" key="5">
    <source>
        <dbReference type="PROSITE" id="PS50405"/>
    </source>
</evidence>
<dbReference type="GeneID" id="110700582"/>
<dbReference type="Proteomes" id="UP000596660">
    <property type="component" value="Unplaced"/>
</dbReference>
<dbReference type="InterPro" id="IPR040079">
    <property type="entry name" value="Glutathione_S-Trfase"/>
</dbReference>
<dbReference type="Gramene" id="AUR62008405-RA">
    <property type="protein sequence ID" value="AUR62008405-RA:cds"/>
    <property type="gene ID" value="AUR62008405"/>
</dbReference>
<dbReference type="PROSITE" id="PS50404">
    <property type="entry name" value="GST_NTER"/>
    <property type="match status" value="1"/>
</dbReference>
<feature type="domain" description="GST C-terminal" evidence="5">
    <location>
        <begin position="90"/>
        <end position="226"/>
    </location>
</feature>
<dbReference type="GO" id="GO:0006749">
    <property type="term" value="P:glutathione metabolic process"/>
    <property type="evidence" value="ECO:0007669"/>
    <property type="project" value="InterPro"/>
</dbReference>
<dbReference type="InterPro" id="IPR036249">
    <property type="entry name" value="Thioredoxin-like_sf"/>
</dbReference>
<protein>
    <recommendedName>
        <fullName evidence="3">Glutathione S-transferase</fullName>
        <ecNumber evidence="3">2.5.1.18</ecNumber>
    </recommendedName>
</protein>
<dbReference type="AlphaFoldDB" id="A0A803L966"/>
<dbReference type="SUPFAM" id="SSF52833">
    <property type="entry name" value="Thioredoxin-like"/>
    <property type="match status" value="1"/>
</dbReference>
<keyword evidence="3" id="KW-0963">Cytoplasm</keyword>
<dbReference type="InterPro" id="IPR004045">
    <property type="entry name" value="Glutathione_S-Trfase_N"/>
</dbReference>
<comment type="subcellular location">
    <subcellularLocation>
        <location evidence="3">Cytoplasm</location>
        <location evidence="3">Cytosol</location>
    </subcellularLocation>
</comment>
<sequence length="228" mass="26813">MEEESSVQLHGMWASPYAHWVKYALEIKGIEFEYKEENLGDKSELLLQYNPVYKKVPVLVHNGLPIAESMIILEYIDETWADPPHLLPKNPLLRAKYRFWAAYFQLIFQTMQKTLLTEGEAHQDVKKELLKKLDVVEQEIIQVFQNGLPSFKDVKPDYLDIMMYSILGTSKELEEFFNTELMTAQRYPLLFSWVEAIDENFEVKEVRPSKVKLLEFLKAMQQKQHIPA</sequence>
<dbReference type="SFLD" id="SFLDG01152">
    <property type="entry name" value="Main.3:_Omega-_and_Tau-like"/>
    <property type="match status" value="1"/>
</dbReference>
<accession>A0A803L966</accession>
<dbReference type="GO" id="GO:0005829">
    <property type="term" value="C:cytosol"/>
    <property type="evidence" value="ECO:0007669"/>
    <property type="project" value="UniProtKB-SubCell"/>
</dbReference>
<dbReference type="InterPro" id="IPR045073">
    <property type="entry name" value="Omega/Tau-like"/>
</dbReference>
<proteinExistence type="inferred from homology"/>
<dbReference type="CDD" id="cd03185">
    <property type="entry name" value="GST_C_Tau"/>
    <property type="match status" value="1"/>
</dbReference>
<dbReference type="PROSITE" id="PS50405">
    <property type="entry name" value="GST_CTER"/>
    <property type="match status" value="1"/>
</dbReference>
<comment type="function">
    <text evidence="3">Is involved in the conjugation of reduced glutathione to a wide number of exogenous and endogenous hydrophobic electrophiles.</text>
</comment>
<evidence type="ECO:0000313" key="6">
    <source>
        <dbReference type="EnsemblPlants" id="AUR62008405-RA:cds"/>
    </source>
</evidence>
<organism evidence="6 7">
    <name type="scientific">Chenopodium quinoa</name>
    <name type="common">Quinoa</name>
    <dbReference type="NCBI Taxonomy" id="63459"/>
    <lineage>
        <taxon>Eukaryota</taxon>
        <taxon>Viridiplantae</taxon>
        <taxon>Streptophyta</taxon>
        <taxon>Embryophyta</taxon>
        <taxon>Tracheophyta</taxon>
        <taxon>Spermatophyta</taxon>
        <taxon>Magnoliopsida</taxon>
        <taxon>eudicotyledons</taxon>
        <taxon>Gunneridae</taxon>
        <taxon>Pentapetalae</taxon>
        <taxon>Caryophyllales</taxon>
        <taxon>Chenopodiaceae</taxon>
        <taxon>Chenopodioideae</taxon>
        <taxon>Atripliceae</taxon>
        <taxon>Chenopodium</taxon>
    </lineage>
</organism>
<dbReference type="CDD" id="cd03058">
    <property type="entry name" value="GST_N_Tau"/>
    <property type="match status" value="1"/>
</dbReference>
<dbReference type="SFLD" id="SFLDG00358">
    <property type="entry name" value="Main_(cytGST)"/>
    <property type="match status" value="1"/>
</dbReference>
<evidence type="ECO:0000259" key="4">
    <source>
        <dbReference type="PROSITE" id="PS50404"/>
    </source>
</evidence>
<feature type="domain" description="GST N-terminal" evidence="4">
    <location>
        <begin position="5"/>
        <end position="84"/>
    </location>
</feature>
<gene>
    <name evidence="6" type="primary">LOC110700582</name>
</gene>
<name>A0A803L966_CHEQI</name>
<keyword evidence="1 3" id="KW-0808">Transferase</keyword>
<keyword evidence="7" id="KW-1185">Reference proteome</keyword>
<dbReference type="SMR" id="A0A803L966"/>
<dbReference type="OrthoDB" id="4951845at2759"/>
<dbReference type="EnsemblPlants" id="AUR62008405-RA">
    <property type="protein sequence ID" value="AUR62008405-RA:cds"/>
    <property type="gene ID" value="AUR62008405"/>
</dbReference>
<dbReference type="InterPro" id="IPR036282">
    <property type="entry name" value="Glutathione-S-Trfase_C_sf"/>
</dbReference>
<dbReference type="InterPro" id="IPR045074">
    <property type="entry name" value="GST_C_Tau"/>
</dbReference>
<evidence type="ECO:0000256" key="1">
    <source>
        <dbReference type="ARBA" id="ARBA00022679"/>
    </source>
</evidence>
<dbReference type="Gene3D" id="1.20.1050.10">
    <property type="match status" value="1"/>
</dbReference>
<dbReference type="Gene3D" id="3.40.30.10">
    <property type="entry name" value="Glutaredoxin"/>
    <property type="match status" value="1"/>
</dbReference>
<dbReference type="GO" id="GO:0004364">
    <property type="term" value="F:glutathione transferase activity"/>
    <property type="evidence" value="ECO:0007669"/>
    <property type="project" value="UniProtKB-UniRule"/>
</dbReference>
<reference evidence="6" key="1">
    <citation type="journal article" date="2017" name="Nature">
        <title>The genome of Chenopodium quinoa.</title>
        <authorList>
            <person name="Jarvis D.E."/>
            <person name="Ho Y.S."/>
            <person name="Lightfoot D.J."/>
            <person name="Schmoeckel S.M."/>
            <person name="Li B."/>
            <person name="Borm T.J.A."/>
            <person name="Ohyanagi H."/>
            <person name="Mineta K."/>
            <person name="Michell C.T."/>
            <person name="Saber N."/>
            <person name="Kharbatia N.M."/>
            <person name="Rupper R.R."/>
            <person name="Sharp A.R."/>
            <person name="Dally N."/>
            <person name="Boughton B.A."/>
            <person name="Woo Y.H."/>
            <person name="Gao G."/>
            <person name="Schijlen E.G.W.M."/>
            <person name="Guo X."/>
            <person name="Momin A.A."/>
            <person name="Negrao S."/>
            <person name="Al-Babili S."/>
            <person name="Gehring C."/>
            <person name="Roessner U."/>
            <person name="Jung C."/>
            <person name="Murphy K."/>
            <person name="Arold S.T."/>
            <person name="Gojobori T."/>
            <person name="van der Linden C.G."/>
            <person name="van Loo E.N."/>
            <person name="Jellen E.N."/>
            <person name="Maughan P.J."/>
            <person name="Tester M."/>
        </authorList>
    </citation>
    <scope>NUCLEOTIDE SEQUENCE [LARGE SCALE GENOMIC DNA]</scope>
    <source>
        <strain evidence="6">cv. PI 614886</strain>
    </source>
</reference>
<dbReference type="InterPro" id="IPR010987">
    <property type="entry name" value="Glutathione-S-Trfase_C-like"/>
</dbReference>
<dbReference type="PANTHER" id="PTHR11260:SF676">
    <property type="entry name" value="GLUTATHIONE S-TRANSFERASE U8"/>
    <property type="match status" value="1"/>
</dbReference>
<evidence type="ECO:0000256" key="3">
    <source>
        <dbReference type="RuleBase" id="RU369102"/>
    </source>
</evidence>
<dbReference type="EC" id="2.5.1.18" evidence="3"/>
<evidence type="ECO:0000313" key="7">
    <source>
        <dbReference type="Proteomes" id="UP000596660"/>
    </source>
</evidence>
<dbReference type="RefSeq" id="XP_021733832.1">
    <property type="nucleotide sequence ID" value="XM_021878140.1"/>
</dbReference>
<reference evidence="6" key="2">
    <citation type="submission" date="2021-03" db="UniProtKB">
        <authorList>
            <consortium name="EnsemblPlants"/>
        </authorList>
    </citation>
    <scope>IDENTIFICATION</scope>
</reference>
<comment type="catalytic activity">
    <reaction evidence="2 3">
        <text>RX + glutathione = an S-substituted glutathione + a halide anion + H(+)</text>
        <dbReference type="Rhea" id="RHEA:16437"/>
        <dbReference type="ChEBI" id="CHEBI:15378"/>
        <dbReference type="ChEBI" id="CHEBI:16042"/>
        <dbReference type="ChEBI" id="CHEBI:17792"/>
        <dbReference type="ChEBI" id="CHEBI:57925"/>
        <dbReference type="ChEBI" id="CHEBI:90779"/>
        <dbReference type="EC" id="2.5.1.18"/>
    </reaction>
</comment>
<dbReference type="KEGG" id="cqi:110700582"/>
<dbReference type="Pfam" id="PF02798">
    <property type="entry name" value="GST_N"/>
    <property type="match status" value="1"/>
</dbReference>
<comment type="similarity">
    <text evidence="3">Belongs to the GST superfamily.</text>
</comment>
<dbReference type="FunFam" id="3.40.30.10:FF:000014">
    <property type="entry name" value="Tau class glutathione S-transferase"/>
    <property type="match status" value="1"/>
</dbReference>
<dbReference type="SUPFAM" id="SSF47616">
    <property type="entry name" value="GST C-terminal domain-like"/>
    <property type="match status" value="1"/>
</dbReference>
<dbReference type="SFLD" id="SFLDS00019">
    <property type="entry name" value="Glutathione_Transferase_(cytos"/>
    <property type="match status" value="1"/>
</dbReference>
<evidence type="ECO:0000256" key="2">
    <source>
        <dbReference type="ARBA" id="ARBA00047960"/>
    </source>
</evidence>
<dbReference type="PANTHER" id="PTHR11260">
    <property type="entry name" value="GLUTATHIONE S-TRANSFERASE, GST, SUPERFAMILY, GST DOMAIN CONTAINING"/>
    <property type="match status" value="1"/>
</dbReference>